<dbReference type="InterPro" id="IPR010562">
    <property type="entry name" value="Haemolymph_juvenile_hormone-bd"/>
</dbReference>
<evidence type="ECO:0000313" key="6">
    <source>
        <dbReference type="EMBL" id="EAT34430.1"/>
    </source>
</evidence>
<evidence type="ECO:0000256" key="3">
    <source>
        <dbReference type="ARBA" id="ARBA00060902"/>
    </source>
</evidence>
<accession>Q16JI2</accession>
<dbReference type="GO" id="GO:0005615">
    <property type="term" value="C:extracellular space"/>
    <property type="evidence" value="ECO:0007669"/>
    <property type="project" value="TreeGrafter"/>
</dbReference>
<feature type="chain" id="PRO_5014307125" evidence="5">
    <location>
        <begin position="22"/>
        <end position="445"/>
    </location>
</feature>
<feature type="region of interest" description="Disordered" evidence="4">
    <location>
        <begin position="364"/>
        <end position="445"/>
    </location>
</feature>
<gene>
    <name evidence="6" type="ORF">AaeL_AAEL013326</name>
</gene>
<protein>
    <submittedName>
        <fullName evidence="6">AAEL013326-PA</fullName>
    </submittedName>
</protein>
<feature type="signal peptide" evidence="5">
    <location>
        <begin position="1"/>
        <end position="21"/>
    </location>
</feature>
<evidence type="ECO:0000256" key="2">
    <source>
        <dbReference type="ARBA" id="ARBA00023108"/>
    </source>
</evidence>
<evidence type="ECO:0000313" key="7">
    <source>
        <dbReference type="Proteomes" id="UP000682892"/>
    </source>
</evidence>
<feature type="compositionally biased region" description="Basic and acidic residues" evidence="4">
    <location>
        <begin position="422"/>
        <end position="445"/>
    </location>
</feature>
<dbReference type="STRING" id="7159.Q16JI2"/>
<evidence type="ECO:0000256" key="4">
    <source>
        <dbReference type="SAM" id="MobiDB-lite"/>
    </source>
</evidence>
<reference evidence="6" key="2">
    <citation type="journal article" date="2007" name="Science">
        <title>Genome sequence of Aedes aegypti, a major arbovirus vector.</title>
        <authorList>
            <person name="Nene V."/>
            <person name="Wortman J.R."/>
            <person name="Lawson D."/>
            <person name="Haas B."/>
            <person name="Kodira C."/>
            <person name="Tu Z.J."/>
            <person name="Loftus B."/>
            <person name="Xi Z."/>
            <person name="Megy K."/>
            <person name="Grabherr M."/>
            <person name="Ren Q."/>
            <person name="Zdobnov E.M."/>
            <person name="Lobo N.F."/>
            <person name="Campbell K.S."/>
            <person name="Brown S.E."/>
            <person name="Bonaldo M.F."/>
            <person name="Zhu J."/>
            <person name="Sinkins S.P."/>
            <person name="Hogenkamp D.G."/>
            <person name="Amedeo P."/>
            <person name="Arensburger P."/>
            <person name="Atkinson P.W."/>
            <person name="Bidwell S."/>
            <person name="Biedler J."/>
            <person name="Birney E."/>
            <person name="Bruggner R.V."/>
            <person name="Costas J."/>
            <person name="Coy M.R."/>
            <person name="Crabtree J."/>
            <person name="Crawford M."/>
            <person name="Debruyn B."/>
            <person name="Decaprio D."/>
            <person name="Eiglmeier K."/>
            <person name="Eisenstadt E."/>
            <person name="El-Dorry H."/>
            <person name="Gelbart W.M."/>
            <person name="Gomes S.L."/>
            <person name="Hammond M."/>
            <person name="Hannick L.I."/>
            <person name="Hogan J.R."/>
            <person name="Holmes M.H."/>
            <person name="Jaffe D."/>
            <person name="Johnston J.S."/>
            <person name="Kennedy R.C."/>
            <person name="Koo H."/>
            <person name="Kravitz S."/>
            <person name="Kriventseva E.V."/>
            <person name="Kulp D."/>
            <person name="Labutti K."/>
            <person name="Lee E."/>
            <person name="Li S."/>
            <person name="Lovin D.D."/>
            <person name="Mao C."/>
            <person name="Mauceli E."/>
            <person name="Menck C.F."/>
            <person name="Miller J.R."/>
            <person name="Montgomery P."/>
            <person name="Mori A."/>
            <person name="Nascimento A.L."/>
            <person name="Naveira H.F."/>
            <person name="Nusbaum C."/>
            <person name="O'leary S."/>
            <person name="Orvis J."/>
            <person name="Pertea M."/>
            <person name="Quesneville H."/>
            <person name="Reidenbach K.R."/>
            <person name="Rogers Y.H."/>
            <person name="Roth C.W."/>
            <person name="Schneider J.R."/>
            <person name="Schatz M."/>
            <person name="Shumway M."/>
            <person name="Stanke M."/>
            <person name="Stinson E.O."/>
            <person name="Tubio J.M."/>
            <person name="Vanzee J.P."/>
            <person name="Verjovski-Almeida S."/>
            <person name="Werner D."/>
            <person name="White O."/>
            <person name="Wyder S."/>
            <person name="Zeng Q."/>
            <person name="Zhao Q."/>
            <person name="Zhao Y."/>
            <person name="Hill C.A."/>
            <person name="Raikhel A.S."/>
            <person name="Soares M.B."/>
            <person name="Knudson D.L."/>
            <person name="Lee N.H."/>
            <person name="Galagan J."/>
            <person name="Salzberg S.L."/>
            <person name="Paulsen I.T."/>
            <person name="Dimopoulos G."/>
            <person name="Collins F.H."/>
            <person name="Birren B."/>
            <person name="Fraser-Liggett C.M."/>
            <person name="Severson D.W."/>
        </authorList>
    </citation>
    <scope>NUCLEOTIDE SEQUENCE [LARGE SCALE GENOMIC DNA]</scope>
    <source>
        <strain evidence="6">Liverpool</strain>
    </source>
</reference>
<dbReference type="AlphaFoldDB" id="Q16JI2"/>
<dbReference type="PhylomeDB" id="Q16JI2"/>
<dbReference type="Pfam" id="PF06585">
    <property type="entry name" value="JHBP"/>
    <property type="match status" value="1"/>
</dbReference>
<dbReference type="GO" id="GO:0007623">
    <property type="term" value="P:circadian rhythm"/>
    <property type="evidence" value="ECO:0007669"/>
    <property type="project" value="UniProtKB-ARBA"/>
</dbReference>
<keyword evidence="2" id="KW-0090">Biological rhythms</keyword>
<dbReference type="InterPro" id="IPR038606">
    <property type="entry name" value="To_sf"/>
</dbReference>
<name>Q16JI2_AEDAE</name>
<dbReference type="EMBL" id="CH478008">
    <property type="protein sequence ID" value="EAT34430.1"/>
    <property type="molecule type" value="Genomic_DNA"/>
</dbReference>
<evidence type="ECO:0000256" key="5">
    <source>
        <dbReference type="SAM" id="SignalP"/>
    </source>
</evidence>
<proteinExistence type="inferred from homology"/>
<keyword evidence="1 5" id="KW-0732">Signal</keyword>
<reference evidence="6" key="1">
    <citation type="submission" date="2005-10" db="EMBL/GenBank/DDBJ databases">
        <authorList>
            <person name="Loftus B.J."/>
            <person name="Nene V.M."/>
            <person name="Hannick L.I."/>
            <person name="Bidwell S."/>
            <person name="Haas B."/>
            <person name="Amedeo P."/>
            <person name="Orvis J."/>
            <person name="Wortman J.R."/>
            <person name="White O.R."/>
            <person name="Salzberg S."/>
            <person name="Shumway M."/>
            <person name="Koo H."/>
            <person name="Zhao Y."/>
            <person name="Holmes M."/>
            <person name="Miller J."/>
            <person name="Schatz M."/>
            <person name="Pop M."/>
            <person name="Pai G."/>
            <person name="Utterback T."/>
            <person name="Rogers Y.-H."/>
            <person name="Kravitz S."/>
            <person name="Fraser C.M."/>
        </authorList>
    </citation>
    <scope>NUCLEOTIDE SEQUENCE</scope>
    <source>
        <strain evidence="6">Liverpool</strain>
    </source>
</reference>
<comment type="similarity">
    <text evidence="3">Belongs to the TO family.</text>
</comment>
<dbReference type="Gene3D" id="3.15.10.30">
    <property type="entry name" value="Haemolymph juvenile hormone binding protein"/>
    <property type="match status" value="1"/>
</dbReference>
<dbReference type="VEuPathDB" id="VectorBase:AAEL026278"/>
<evidence type="ECO:0000256" key="1">
    <source>
        <dbReference type="ARBA" id="ARBA00022729"/>
    </source>
</evidence>
<sequence length="445" mass="50379">MWTSPLSWTLVVLFSIDSVRSLDLPEYLHVCHREDPKLTECMKESIETLRPYLARGIPELDIPAIEPINLGDLIVAESVPGQGISITAKDIKAYGPSNYRLKKLNVVEYGKVYTFELELPHLYVEGRYVVDGRILLLPVKGAGKFNGNFTQGYGNVRIKGDRKVINGKNHLSLAKLDIKIKVGDGKIKLENLFGGDRVLGEIINQTINQNFSLLSHELIPLIEKALQRIFKRTGNKILERFPEEKVPLEALRRLNIWSFEPAESRVRLLSESAQRELSDSPRAKTPYIAAKVKIQSEPSSVSTLVDRFSDKFRNRYQTESARRGYSNLSYAGVPSKSATLARAAKSYASEVYRLPEAFRIHPLSEPTEEEVSESCSADPLERIPTDIEPKKAQEEQVFSDLPRVESPKRTVTSNIPAIRAHQRSDCLEYRQESTREKTFEQPDVD</sequence>
<dbReference type="Proteomes" id="UP000682892">
    <property type="component" value="Unassembled WGS sequence"/>
</dbReference>
<feature type="compositionally biased region" description="Basic and acidic residues" evidence="4">
    <location>
        <begin position="379"/>
        <end position="394"/>
    </location>
</feature>
<reference evidence="6" key="3">
    <citation type="submission" date="2012-09" db="EMBL/GenBank/DDBJ databases">
        <authorList>
            <consortium name="VectorBase"/>
        </authorList>
    </citation>
    <scope>NUCLEOTIDE SEQUENCE</scope>
    <source>
        <strain evidence="6">Liverpool</strain>
    </source>
</reference>
<dbReference type="PANTHER" id="PTHR11008">
    <property type="entry name" value="PROTEIN TAKEOUT-LIKE PROTEIN"/>
    <property type="match status" value="1"/>
</dbReference>
<dbReference type="eggNOG" id="ENOG502S3EM">
    <property type="taxonomic scope" value="Eukaryota"/>
</dbReference>
<dbReference type="FunFam" id="3.15.10.30:FF:000001">
    <property type="entry name" value="Takeout-like protein 1"/>
    <property type="match status" value="1"/>
</dbReference>
<dbReference type="SMART" id="SM00700">
    <property type="entry name" value="JHBP"/>
    <property type="match status" value="1"/>
</dbReference>
<dbReference type="PANTHER" id="PTHR11008:SF14">
    <property type="entry name" value="CIRCADIAN CLOCK-CONTROLLED PROTEIN-LIKE PROTEIN"/>
    <property type="match status" value="1"/>
</dbReference>
<dbReference type="PaxDb" id="7159-AAEL013326-PA"/>
<organism evidence="6 7">
    <name type="scientific">Aedes aegypti</name>
    <name type="common">Yellowfever mosquito</name>
    <name type="synonym">Culex aegypti</name>
    <dbReference type="NCBI Taxonomy" id="7159"/>
    <lineage>
        <taxon>Eukaryota</taxon>
        <taxon>Metazoa</taxon>
        <taxon>Ecdysozoa</taxon>
        <taxon>Arthropoda</taxon>
        <taxon>Hexapoda</taxon>
        <taxon>Insecta</taxon>
        <taxon>Pterygota</taxon>
        <taxon>Neoptera</taxon>
        <taxon>Endopterygota</taxon>
        <taxon>Diptera</taxon>
        <taxon>Nematocera</taxon>
        <taxon>Culicoidea</taxon>
        <taxon>Culicidae</taxon>
        <taxon>Culicinae</taxon>
        <taxon>Aedini</taxon>
        <taxon>Aedes</taxon>
        <taxon>Stegomyia</taxon>
    </lineage>
</organism>
<dbReference type="HOGENOM" id="CLU_615716_0_0_1"/>